<organism evidence="1 2">
    <name type="scientific">Prunus yedoensis var. nudiflora</name>
    <dbReference type="NCBI Taxonomy" id="2094558"/>
    <lineage>
        <taxon>Eukaryota</taxon>
        <taxon>Viridiplantae</taxon>
        <taxon>Streptophyta</taxon>
        <taxon>Embryophyta</taxon>
        <taxon>Tracheophyta</taxon>
        <taxon>Spermatophyta</taxon>
        <taxon>Magnoliopsida</taxon>
        <taxon>eudicotyledons</taxon>
        <taxon>Gunneridae</taxon>
        <taxon>Pentapetalae</taxon>
        <taxon>rosids</taxon>
        <taxon>fabids</taxon>
        <taxon>Rosales</taxon>
        <taxon>Rosaceae</taxon>
        <taxon>Amygdaloideae</taxon>
        <taxon>Amygdaleae</taxon>
        <taxon>Prunus</taxon>
    </lineage>
</organism>
<gene>
    <name evidence="1" type="ORF">Pyn_10259</name>
</gene>
<proteinExistence type="predicted"/>
<dbReference type="Proteomes" id="UP000250321">
    <property type="component" value="Unassembled WGS sequence"/>
</dbReference>
<protein>
    <submittedName>
        <fullName evidence="1">Uncharacterized protein</fullName>
    </submittedName>
</protein>
<reference evidence="1 2" key="1">
    <citation type="submission" date="2018-02" db="EMBL/GenBank/DDBJ databases">
        <title>Draft genome of wild Prunus yedoensis var. nudiflora.</title>
        <authorList>
            <person name="Baek S."/>
            <person name="Kim J.-H."/>
            <person name="Choi K."/>
            <person name="Kim G.-B."/>
            <person name="Cho A."/>
            <person name="Jang H."/>
            <person name="Shin C.-H."/>
            <person name="Yu H.-J."/>
            <person name="Mun J.-H."/>
        </authorList>
    </citation>
    <scope>NUCLEOTIDE SEQUENCE [LARGE SCALE GENOMIC DNA]</scope>
    <source>
        <strain evidence="2">cv. Jeju island</strain>
        <tissue evidence="1">Leaf</tissue>
    </source>
</reference>
<comment type="caution">
    <text evidence="1">The sequence shown here is derived from an EMBL/GenBank/DDBJ whole genome shotgun (WGS) entry which is preliminary data.</text>
</comment>
<evidence type="ECO:0000313" key="1">
    <source>
        <dbReference type="EMBL" id="PQM34619.1"/>
    </source>
</evidence>
<keyword evidence="2" id="KW-1185">Reference proteome</keyword>
<evidence type="ECO:0000313" key="2">
    <source>
        <dbReference type="Proteomes" id="UP000250321"/>
    </source>
</evidence>
<accession>A0A314UI93</accession>
<name>A0A314UI93_PRUYE</name>
<sequence length="124" mass="13697">MSQLRVGKLPGACSLFEFVIGIIQQGSSSLSPAVFRLFHPKMKQRKHKAPTKAMHPPTPNATARCPCCKLVLGSRVHSARSIVIIGRRVKIPRGDHLHSKFSTRGSREPNNDPIRQVAQINSLI</sequence>
<dbReference type="AlphaFoldDB" id="A0A314UI93"/>
<dbReference type="EMBL" id="PJQY01003783">
    <property type="protein sequence ID" value="PQM34619.1"/>
    <property type="molecule type" value="Genomic_DNA"/>
</dbReference>